<name>F5P259_SHIFL</name>
<evidence type="ECO:0000313" key="2">
    <source>
        <dbReference type="Proteomes" id="UP000004520"/>
    </source>
</evidence>
<dbReference type="AlphaFoldDB" id="F5P259"/>
<sequence length="37" mass="4381">MYLLCVMQVSIENNSFRGHLLYKIKIILSGNNRVHLY</sequence>
<organism evidence="1 2">
    <name type="scientific">Shigella flexneri K-227</name>
    <dbReference type="NCBI Taxonomy" id="766147"/>
    <lineage>
        <taxon>Bacteria</taxon>
        <taxon>Pseudomonadati</taxon>
        <taxon>Pseudomonadota</taxon>
        <taxon>Gammaproteobacteria</taxon>
        <taxon>Enterobacterales</taxon>
        <taxon>Enterobacteriaceae</taxon>
        <taxon>Shigella</taxon>
    </lineage>
</organism>
<dbReference type="Proteomes" id="UP000004520">
    <property type="component" value="Unassembled WGS sequence"/>
</dbReference>
<proteinExistence type="predicted"/>
<comment type="caution">
    <text evidence="1">The sequence shown here is derived from an EMBL/GenBank/DDBJ whole genome shotgun (WGS) entry which is preliminary data.</text>
</comment>
<protein>
    <submittedName>
        <fullName evidence="1">Uncharacterized protein</fullName>
    </submittedName>
</protein>
<dbReference type="EMBL" id="AFGY01000062">
    <property type="protein sequence ID" value="EGK32643.1"/>
    <property type="molecule type" value="Genomic_DNA"/>
</dbReference>
<evidence type="ECO:0000313" key="1">
    <source>
        <dbReference type="EMBL" id="EGK32643.1"/>
    </source>
</evidence>
<reference evidence="1 2" key="1">
    <citation type="submission" date="2011-04" db="EMBL/GenBank/DDBJ databases">
        <authorList>
            <person name="Rasko D."/>
            <person name="Redman J."/>
            <person name="Daugherty S.C."/>
            <person name="Tallon L."/>
            <person name="Sadzewicz L."/>
            <person name="Jones K."/>
            <person name="Santana-Cruz I."/>
            <person name="Liu X."/>
        </authorList>
    </citation>
    <scope>NUCLEOTIDE SEQUENCE [LARGE SCALE GENOMIC DNA]</scope>
    <source>
        <strain evidence="1 2">K-227</strain>
    </source>
</reference>
<gene>
    <name evidence="1" type="ORF">SFK227_4599</name>
</gene>
<accession>F5P259</accession>